<dbReference type="EMBL" id="MNCJ02000330">
    <property type="protein sequence ID" value="KAF5764957.1"/>
    <property type="molecule type" value="Genomic_DNA"/>
</dbReference>
<organism evidence="2 3">
    <name type="scientific">Helianthus annuus</name>
    <name type="common">Common sunflower</name>
    <dbReference type="NCBI Taxonomy" id="4232"/>
    <lineage>
        <taxon>Eukaryota</taxon>
        <taxon>Viridiplantae</taxon>
        <taxon>Streptophyta</taxon>
        <taxon>Embryophyta</taxon>
        <taxon>Tracheophyta</taxon>
        <taxon>Spermatophyta</taxon>
        <taxon>Magnoliopsida</taxon>
        <taxon>eudicotyledons</taxon>
        <taxon>Gunneridae</taxon>
        <taxon>Pentapetalae</taxon>
        <taxon>asterids</taxon>
        <taxon>campanulids</taxon>
        <taxon>Asterales</taxon>
        <taxon>Asteraceae</taxon>
        <taxon>Asteroideae</taxon>
        <taxon>Heliantheae alliance</taxon>
        <taxon>Heliantheae</taxon>
        <taxon>Helianthus</taxon>
    </lineage>
</organism>
<keyword evidence="3" id="KW-1185">Reference proteome</keyword>
<sequence length="396" mass="43089">MDFELGENFAFNQKLARDLVDNQTHIRPLPEHLLLLERVCHVCGRGDREWPVIRKSGERDEMSLRDALKVPNFSLLDFDFDELTADEDPFLKQTPSAAHEIRAPVDPKTSVAITSDPESAKEAAGSFGVQVRVEPLVVEEDSDPEVHQLDQALLYPTSAVIAKGKGVSSDSTPKGLVRKRKAENLQLRSADSLPLPKLVKKVKKATSSSTDNVLTDLTEHLSGGKSSREEAARARSVPSVTFSSGLLPVDEAEVMETVEPAVTSKDGGKVLGEGKMVTFSGTILGSSLGPDCFLDDDEDQVSSLPSSLFGPEVMTFFRYADVFSDEMEVESGYGRGKVYSRLGYKEQGFSDGCLYSQDVSVWHQHSGRPLSKPENEKPGSGCSGVSQPSSIEHICG</sequence>
<dbReference type="Proteomes" id="UP000215914">
    <property type="component" value="Unassembled WGS sequence"/>
</dbReference>
<evidence type="ECO:0000313" key="2">
    <source>
        <dbReference type="EMBL" id="KAF5764957.1"/>
    </source>
</evidence>
<reference evidence="2" key="2">
    <citation type="submission" date="2020-06" db="EMBL/GenBank/DDBJ databases">
        <title>Helianthus annuus Genome sequencing and assembly Release 2.</title>
        <authorList>
            <person name="Gouzy J."/>
            <person name="Langlade N."/>
            <person name="Munos S."/>
        </authorList>
    </citation>
    <scope>NUCLEOTIDE SEQUENCE</scope>
    <source>
        <tissue evidence="2">Leaves</tissue>
    </source>
</reference>
<comment type="caution">
    <text evidence="2">The sequence shown here is derived from an EMBL/GenBank/DDBJ whole genome shotgun (WGS) entry which is preliminary data.</text>
</comment>
<evidence type="ECO:0000256" key="1">
    <source>
        <dbReference type="SAM" id="MobiDB-lite"/>
    </source>
</evidence>
<evidence type="ECO:0000313" key="3">
    <source>
        <dbReference type="Proteomes" id="UP000215914"/>
    </source>
</evidence>
<protein>
    <submittedName>
        <fullName evidence="2">Uncharacterized protein</fullName>
    </submittedName>
</protein>
<name>A0A9K3E297_HELAN</name>
<dbReference type="Gramene" id="mRNA:HanXRQr2_Chr15g0698081">
    <property type="protein sequence ID" value="mRNA:HanXRQr2_Chr15g0698081"/>
    <property type="gene ID" value="HanXRQr2_Chr15g0698081"/>
</dbReference>
<reference evidence="2" key="1">
    <citation type="journal article" date="2017" name="Nature">
        <title>The sunflower genome provides insights into oil metabolism, flowering and Asterid evolution.</title>
        <authorList>
            <person name="Badouin H."/>
            <person name="Gouzy J."/>
            <person name="Grassa C.J."/>
            <person name="Murat F."/>
            <person name="Staton S.E."/>
            <person name="Cottret L."/>
            <person name="Lelandais-Briere C."/>
            <person name="Owens G.L."/>
            <person name="Carrere S."/>
            <person name="Mayjonade B."/>
            <person name="Legrand L."/>
            <person name="Gill N."/>
            <person name="Kane N.C."/>
            <person name="Bowers J.E."/>
            <person name="Hubner S."/>
            <person name="Bellec A."/>
            <person name="Berard A."/>
            <person name="Berges H."/>
            <person name="Blanchet N."/>
            <person name="Boniface M.C."/>
            <person name="Brunel D."/>
            <person name="Catrice O."/>
            <person name="Chaidir N."/>
            <person name="Claudel C."/>
            <person name="Donnadieu C."/>
            <person name="Faraut T."/>
            <person name="Fievet G."/>
            <person name="Helmstetter N."/>
            <person name="King M."/>
            <person name="Knapp S.J."/>
            <person name="Lai Z."/>
            <person name="Le Paslier M.C."/>
            <person name="Lippi Y."/>
            <person name="Lorenzon L."/>
            <person name="Mandel J.R."/>
            <person name="Marage G."/>
            <person name="Marchand G."/>
            <person name="Marquand E."/>
            <person name="Bret-Mestries E."/>
            <person name="Morien E."/>
            <person name="Nambeesan S."/>
            <person name="Nguyen T."/>
            <person name="Pegot-Espagnet P."/>
            <person name="Pouilly N."/>
            <person name="Raftis F."/>
            <person name="Sallet E."/>
            <person name="Schiex T."/>
            <person name="Thomas J."/>
            <person name="Vandecasteele C."/>
            <person name="Vares D."/>
            <person name="Vear F."/>
            <person name="Vautrin S."/>
            <person name="Crespi M."/>
            <person name="Mangin B."/>
            <person name="Burke J.M."/>
            <person name="Salse J."/>
            <person name="Munos S."/>
            <person name="Vincourt P."/>
            <person name="Rieseberg L.H."/>
            <person name="Langlade N.B."/>
        </authorList>
    </citation>
    <scope>NUCLEOTIDE SEQUENCE</scope>
    <source>
        <tissue evidence="2">Leaves</tissue>
    </source>
</reference>
<gene>
    <name evidence="2" type="ORF">HanXRQr2_Chr15g0698081</name>
</gene>
<proteinExistence type="predicted"/>
<accession>A0A9K3E297</accession>
<feature type="region of interest" description="Disordered" evidence="1">
    <location>
        <begin position="365"/>
        <end position="396"/>
    </location>
</feature>
<dbReference type="AlphaFoldDB" id="A0A9K3E297"/>